<feature type="compositionally biased region" description="Polar residues" evidence="1">
    <location>
        <begin position="197"/>
        <end position="220"/>
    </location>
</feature>
<dbReference type="SMART" id="SM00595">
    <property type="entry name" value="MADF"/>
    <property type="match status" value="1"/>
</dbReference>
<dbReference type="GO" id="GO:0005667">
    <property type="term" value="C:transcription regulator complex"/>
    <property type="evidence" value="ECO:0007669"/>
    <property type="project" value="TreeGrafter"/>
</dbReference>
<accession>A0A182WHM6</accession>
<dbReference type="Pfam" id="PF10545">
    <property type="entry name" value="MADF_DNA_bdg"/>
    <property type="match status" value="1"/>
</dbReference>
<dbReference type="PROSITE" id="PS51029">
    <property type="entry name" value="MADF"/>
    <property type="match status" value="1"/>
</dbReference>
<evidence type="ECO:0000313" key="3">
    <source>
        <dbReference type="EnsemblMetazoa" id="AMIN009880-PA"/>
    </source>
</evidence>
<dbReference type="PANTHER" id="PTHR12243">
    <property type="entry name" value="MADF DOMAIN TRANSCRIPTION FACTOR"/>
    <property type="match status" value="1"/>
</dbReference>
<sequence>MKSKGKTLKKLELEDHALTSEDTLELISKIERRPLLWNKKDPQYKDVVKQDNAWQALSRELGISVVWIKAKWQNLRSTYRKNRIKVHSSIQTGAVKYFKAIKYAGKKKVGIGWTRKIQNNKIVPAMQQSCCAAGSCCFWLFNGRTAQHVQTPDTTTYQVQTVRLVPESTATEGQTVRLVPVLAASQGRTIQLAPGSAASQTQSVQLATGSSTNPRQPSISANGNTANTAGNDGNTAEQDPGGNASSRVSRHARILSCLEYLQNSYARMQERQPLAAFLDLVGERMLRRKKEDMESLQNDILALIDNYEVADAADSTAEQ</sequence>
<dbReference type="VEuPathDB" id="VectorBase:AMIN009880"/>
<keyword evidence="4" id="KW-1185">Reference proteome</keyword>
<organism evidence="3 4">
    <name type="scientific">Anopheles minimus</name>
    <dbReference type="NCBI Taxonomy" id="112268"/>
    <lineage>
        <taxon>Eukaryota</taxon>
        <taxon>Metazoa</taxon>
        <taxon>Ecdysozoa</taxon>
        <taxon>Arthropoda</taxon>
        <taxon>Hexapoda</taxon>
        <taxon>Insecta</taxon>
        <taxon>Pterygota</taxon>
        <taxon>Neoptera</taxon>
        <taxon>Endopterygota</taxon>
        <taxon>Diptera</taxon>
        <taxon>Nematocera</taxon>
        <taxon>Culicoidea</taxon>
        <taxon>Culicidae</taxon>
        <taxon>Anophelinae</taxon>
        <taxon>Anopheles</taxon>
    </lineage>
</organism>
<dbReference type="GO" id="GO:0006357">
    <property type="term" value="P:regulation of transcription by RNA polymerase II"/>
    <property type="evidence" value="ECO:0007669"/>
    <property type="project" value="TreeGrafter"/>
</dbReference>
<feature type="domain" description="MADF" evidence="2">
    <location>
        <begin position="25"/>
        <end position="109"/>
    </location>
</feature>
<protein>
    <submittedName>
        <fullName evidence="3">MADF domain-containing protein</fullName>
    </submittedName>
</protein>
<proteinExistence type="predicted"/>
<dbReference type="GO" id="GO:0005634">
    <property type="term" value="C:nucleus"/>
    <property type="evidence" value="ECO:0007669"/>
    <property type="project" value="TreeGrafter"/>
</dbReference>
<dbReference type="InterPro" id="IPR006578">
    <property type="entry name" value="MADF-dom"/>
</dbReference>
<dbReference type="PANTHER" id="PTHR12243:SF69">
    <property type="entry name" value="SI:CH73-59F11.3"/>
    <property type="match status" value="1"/>
</dbReference>
<reference evidence="4" key="1">
    <citation type="submission" date="2013-03" db="EMBL/GenBank/DDBJ databases">
        <title>The Genome Sequence of Anopheles minimus MINIMUS1.</title>
        <authorList>
            <consortium name="The Broad Institute Genomics Platform"/>
            <person name="Neafsey D.E."/>
            <person name="Walton C."/>
            <person name="Walker B."/>
            <person name="Young S.K."/>
            <person name="Zeng Q."/>
            <person name="Gargeya S."/>
            <person name="Fitzgerald M."/>
            <person name="Haas B."/>
            <person name="Abouelleil A."/>
            <person name="Allen A.W."/>
            <person name="Alvarado L."/>
            <person name="Arachchi H.M."/>
            <person name="Berlin A.M."/>
            <person name="Chapman S.B."/>
            <person name="Gainer-Dewar J."/>
            <person name="Goldberg J."/>
            <person name="Griggs A."/>
            <person name="Gujja S."/>
            <person name="Hansen M."/>
            <person name="Howarth C."/>
            <person name="Imamovic A."/>
            <person name="Ireland A."/>
            <person name="Larimer J."/>
            <person name="McCowan C."/>
            <person name="Murphy C."/>
            <person name="Pearson M."/>
            <person name="Poon T.W."/>
            <person name="Priest M."/>
            <person name="Roberts A."/>
            <person name="Saif S."/>
            <person name="Shea T."/>
            <person name="Sisk P."/>
            <person name="Sykes S."/>
            <person name="Wortman J."/>
            <person name="Nusbaum C."/>
            <person name="Birren B."/>
        </authorList>
    </citation>
    <scope>NUCLEOTIDE SEQUENCE [LARGE SCALE GENOMIC DNA]</scope>
    <source>
        <strain evidence="4">MINIMUS1</strain>
    </source>
</reference>
<evidence type="ECO:0000313" key="4">
    <source>
        <dbReference type="Proteomes" id="UP000075920"/>
    </source>
</evidence>
<dbReference type="InterPro" id="IPR039353">
    <property type="entry name" value="TF_Adf1"/>
</dbReference>
<evidence type="ECO:0000259" key="2">
    <source>
        <dbReference type="PROSITE" id="PS51029"/>
    </source>
</evidence>
<reference evidence="3" key="2">
    <citation type="submission" date="2020-05" db="UniProtKB">
        <authorList>
            <consortium name="EnsemblMetazoa"/>
        </authorList>
    </citation>
    <scope>IDENTIFICATION</scope>
    <source>
        <strain evidence="3">MINIMUS1</strain>
    </source>
</reference>
<evidence type="ECO:0000256" key="1">
    <source>
        <dbReference type="SAM" id="MobiDB-lite"/>
    </source>
</evidence>
<feature type="compositionally biased region" description="Low complexity" evidence="1">
    <location>
        <begin position="221"/>
        <end position="236"/>
    </location>
</feature>
<dbReference type="Proteomes" id="UP000075920">
    <property type="component" value="Unassembled WGS sequence"/>
</dbReference>
<name>A0A182WHM6_9DIPT</name>
<dbReference type="AlphaFoldDB" id="A0A182WHM6"/>
<feature type="region of interest" description="Disordered" evidence="1">
    <location>
        <begin position="193"/>
        <end position="247"/>
    </location>
</feature>
<dbReference type="EnsemblMetazoa" id="AMIN009880-RA">
    <property type="protein sequence ID" value="AMIN009880-PA"/>
    <property type="gene ID" value="AMIN009880"/>
</dbReference>